<dbReference type="KEGG" id="phao:HF685_09660"/>
<proteinExistence type="predicted"/>
<sequence length="139" mass="14811">MKVVNQVNPSPEAMTEFFGAEEEGPFVMVNLLKFKDKAEYADGSDADLSGAEAYARYGAAVGKCIADVGGKPGFAGPVTGLMLGEVEENWDMVALVEYPSLEAMKKMVSSPEYQKITIHRTAGLAGQLNIKTKASKSDG</sequence>
<dbReference type="RefSeq" id="WP_168819599.1">
    <property type="nucleotide sequence ID" value="NZ_CP051217.1"/>
</dbReference>
<dbReference type="Gene3D" id="3.30.70.100">
    <property type="match status" value="1"/>
</dbReference>
<dbReference type="InterPro" id="IPR010753">
    <property type="entry name" value="DUF1330"/>
</dbReference>
<accession>A0A6H2DMD6</accession>
<reference evidence="2 3" key="1">
    <citation type="submission" date="2020-04" db="EMBL/GenBank/DDBJ databases">
        <title>Genome sequence for Sphingorhabdus sp. strain M1.</title>
        <authorList>
            <person name="Park S.-J."/>
        </authorList>
    </citation>
    <scope>NUCLEOTIDE SEQUENCE [LARGE SCALE GENOMIC DNA]</scope>
    <source>
        <strain evidence="2 3">JK6</strain>
    </source>
</reference>
<dbReference type="PANTHER" id="PTHR40257:SF1">
    <property type="entry name" value="DUF1330 DOMAIN-CONTAINING PROTEIN"/>
    <property type="match status" value="1"/>
</dbReference>
<protein>
    <submittedName>
        <fullName evidence="2">DUF1330 domain-containing protein</fullName>
    </submittedName>
</protein>
<dbReference type="PANTHER" id="PTHR40257">
    <property type="match status" value="1"/>
</dbReference>
<organism evidence="2 3">
    <name type="scientific">Parasphingorhabdus halotolerans</name>
    <dbReference type="NCBI Taxonomy" id="2725558"/>
    <lineage>
        <taxon>Bacteria</taxon>
        <taxon>Pseudomonadati</taxon>
        <taxon>Pseudomonadota</taxon>
        <taxon>Alphaproteobacteria</taxon>
        <taxon>Sphingomonadales</taxon>
        <taxon>Sphingomonadaceae</taxon>
        <taxon>Parasphingorhabdus</taxon>
    </lineage>
</organism>
<name>A0A6H2DMD6_9SPHN</name>
<dbReference type="Pfam" id="PF07045">
    <property type="entry name" value="DUF1330"/>
    <property type="match status" value="1"/>
</dbReference>
<feature type="domain" description="DUF1330" evidence="1">
    <location>
        <begin position="48"/>
        <end position="127"/>
    </location>
</feature>
<evidence type="ECO:0000313" key="3">
    <source>
        <dbReference type="Proteomes" id="UP000501600"/>
    </source>
</evidence>
<dbReference type="AlphaFoldDB" id="A0A6H2DMD6"/>
<evidence type="ECO:0000313" key="2">
    <source>
        <dbReference type="EMBL" id="QJB69514.1"/>
    </source>
</evidence>
<keyword evidence="3" id="KW-1185">Reference proteome</keyword>
<gene>
    <name evidence="2" type="ORF">HF685_09660</name>
</gene>
<dbReference type="Proteomes" id="UP000501600">
    <property type="component" value="Chromosome"/>
</dbReference>
<evidence type="ECO:0000259" key="1">
    <source>
        <dbReference type="Pfam" id="PF07045"/>
    </source>
</evidence>
<dbReference type="EMBL" id="CP051217">
    <property type="protein sequence ID" value="QJB69514.1"/>
    <property type="molecule type" value="Genomic_DNA"/>
</dbReference>
<dbReference type="InterPro" id="IPR011008">
    <property type="entry name" value="Dimeric_a/b-barrel"/>
</dbReference>
<dbReference type="SUPFAM" id="SSF54909">
    <property type="entry name" value="Dimeric alpha+beta barrel"/>
    <property type="match status" value="1"/>
</dbReference>